<name>A0A6J5M629_9CAUD</name>
<dbReference type="EMBL" id="LR796390">
    <property type="protein sequence ID" value="CAB4141612.1"/>
    <property type="molecule type" value="Genomic_DNA"/>
</dbReference>
<dbReference type="Gene3D" id="1.10.30.50">
    <property type="match status" value="1"/>
</dbReference>
<evidence type="ECO:0000256" key="1">
    <source>
        <dbReference type="SAM" id="MobiDB-lite"/>
    </source>
</evidence>
<feature type="compositionally biased region" description="Basic residues" evidence="1">
    <location>
        <begin position="82"/>
        <end position="93"/>
    </location>
</feature>
<feature type="compositionally biased region" description="Basic and acidic residues" evidence="1">
    <location>
        <begin position="63"/>
        <end position="75"/>
    </location>
</feature>
<proteinExistence type="predicted"/>
<protein>
    <submittedName>
        <fullName evidence="2">HNHc domain containing protein</fullName>
    </submittedName>
</protein>
<feature type="region of interest" description="Disordered" evidence="1">
    <location>
        <begin position="63"/>
        <end position="94"/>
    </location>
</feature>
<accession>A0A6J5M629</accession>
<gene>
    <name evidence="2" type="ORF">UFOVP415_50</name>
</gene>
<sequence>MIELDEKKQAARQRQKKYAAMNKEKVIAASKKWNQENKQKMLDAAMRHFNKIKDDPLFRSKKAEASREWAKKNPEKVAQQSAKKRAEKLKRMPKWLTDDEKTKIKRCYKIAQMMTVSFGKKYHVDHIIPLKGKLVSGLHVPWNLTVLKAEVNMEKSNKFSLENHHG</sequence>
<reference evidence="2" key="1">
    <citation type="submission" date="2020-04" db="EMBL/GenBank/DDBJ databases">
        <authorList>
            <person name="Chiriac C."/>
            <person name="Salcher M."/>
            <person name="Ghai R."/>
            <person name="Kavagutti S V."/>
        </authorList>
    </citation>
    <scope>NUCLEOTIDE SEQUENCE</scope>
</reference>
<organism evidence="2">
    <name type="scientific">uncultured Caudovirales phage</name>
    <dbReference type="NCBI Taxonomy" id="2100421"/>
    <lineage>
        <taxon>Viruses</taxon>
        <taxon>Duplodnaviria</taxon>
        <taxon>Heunggongvirae</taxon>
        <taxon>Uroviricota</taxon>
        <taxon>Caudoviricetes</taxon>
        <taxon>Peduoviridae</taxon>
        <taxon>Maltschvirus</taxon>
        <taxon>Maltschvirus maltsch</taxon>
    </lineage>
</organism>
<dbReference type="InterPro" id="IPR003615">
    <property type="entry name" value="HNH_nuc"/>
</dbReference>
<evidence type="ECO:0000313" key="2">
    <source>
        <dbReference type="EMBL" id="CAB4141612.1"/>
    </source>
</evidence>
<dbReference type="CDD" id="cd00085">
    <property type="entry name" value="HNHc"/>
    <property type="match status" value="1"/>
</dbReference>